<evidence type="ECO:0000313" key="2">
    <source>
        <dbReference type="EMBL" id="OIJ23603.1"/>
    </source>
</evidence>
<dbReference type="RefSeq" id="WP_045550938.1">
    <property type="nucleotide sequence ID" value="NZ_JZDQ02000064.1"/>
</dbReference>
<dbReference type="Pfam" id="PF03819">
    <property type="entry name" value="MazG"/>
    <property type="match status" value="1"/>
</dbReference>
<dbReference type="InterPro" id="IPR004518">
    <property type="entry name" value="MazG-like_dom"/>
</dbReference>
<reference evidence="2" key="1">
    <citation type="submission" date="2016-10" db="EMBL/GenBank/DDBJ databases">
        <title>Draft Genome Sequence of Nocardioides luteus Strain BAFB, an Alkane-Degrading Bacterium Isolated from JP-7 Polluted Soil.</title>
        <authorList>
            <person name="Brown L."/>
            <person name="Ruiz O.N."/>
            <person name="Gunasekera T."/>
        </authorList>
    </citation>
    <scope>NUCLEOTIDE SEQUENCE [LARGE SCALE GENOMIC DNA]</scope>
    <source>
        <strain evidence="2">BAFB</strain>
    </source>
</reference>
<dbReference type="GO" id="GO:0046061">
    <property type="term" value="P:dATP catabolic process"/>
    <property type="evidence" value="ECO:0007669"/>
    <property type="project" value="TreeGrafter"/>
</dbReference>
<name>A0A1J4MWE8_9ACTN</name>
<dbReference type="Proteomes" id="UP000033772">
    <property type="component" value="Unassembled WGS sequence"/>
</dbReference>
<dbReference type="GO" id="GO:0046081">
    <property type="term" value="P:dUTP catabolic process"/>
    <property type="evidence" value="ECO:0007669"/>
    <property type="project" value="TreeGrafter"/>
</dbReference>
<dbReference type="GO" id="GO:0046076">
    <property type="term" value="P:dTTP catabolic process"/>
    <property type="evidence" value="ECO:0007669"/>
    <property type="project" value="TreeGrafter"/>
</dbReference>
<proteinExistence type="predicted"/>
<dbReference type="PANTHER" id="PTHR30522:SF0">
    <property type="entry name" value="NUCLEOSIDE TRIPHOSPHATE PYROPHOSPHOHYDROLASE"/>
    <property type="match status" value="1"/>
</dbReference>
<dbReference type="AlphaFoldDB" id="A0A1J4MWE8"/>
<dbReference type="STRING" id="1844.UG56_027035"/>
<dbReference type="GO" id="GO:0006203">
    <property type="term" value="P:dGTP catabolic process"/>
    <property type="evidence" value="ECO:0007669"/>
    <property type="project" value="TreeGrafter"/>
</dbReference>
<evidence type="ECO:0000259" key="1">
    <source>
        <dbReference type="Pfam" id="PF03819"/>
    </source>
</evidence>
<dbReference type="SUPFAM" id="SSF101386">
    <property type="entry name" value="all-alpha NTP pyrophosphatases"/>
    <property type="match status" value="1"/>
</dbReference>
<dbReference type="GO" id="GO:0046047">
    <property type="term" value="P:TTP catabolic process"/>
    <property type="evidence" value="ECO:0007669"/>
    <property type="project" value="TreeGrafter"/>
</dbReference>
<dbReference type="GO" id="GO:0046052">
    <property type="term" value="P:UTP catabolic process"/>
    <property type="evidence" value="ECO:0007669"/>
    <property type="project" value="TreeGrafter"/>
</dbReference>
<keyword evidence="3" id="KW-1185">Reference proteome</keyword>
<protein>
    <recommendedName>
        <fullName evidence="1">NTP pyrophosphohydrolase MazG-like domain-containing protein</fullName>
    </recommendedName>
</protein>
<feature type="domain" description="NTP pyrophosphohydrolase MazG-like" evidence="1">
    <location>
        <begin position="32"/>
        <end position="105"/>
    </location>
</feature>
<dbReference type="GO" id="GO:0047429">
    <property type="term" value="F:nucleoside triphosphate diphosphatase activity"/>
    <property type="evidence" value="ECO:0007669"/>
    <property type="project" value="TreeGrafter"/>
</dbReference>
<organism evidence="2 3">
    <name type="scientific">Nocardioides luteus</name>
    <dbReference type="NCBI Taxonomy" id="1844"/>
    <lineage>
        <taxon>Bacteria</taxon>
        <taxon>Bacillati</taxon>
        <taxon>Actinomycetota</taxon>
        <taxon>Actinomycetes</taxon>
        <taxon>Propionibacteriales</taxon>
        <taxon>Nocardioidaceae</taxon>
        <taxon>Nocardioides</taxon>
    </lineage>
</organism>
<gene>
    <name evidence="2" type="ORF">UG56_027035</name>
</gene>
<dbReference type="EMBL" id="JZDQ02000064">
    <property type="protein sequence ID" value="OIJ23603.1"/>
    <property type="molecule type" value="Genomic_DNA"/>
</dbReference>
<dbReference type="InterPro" id="IPR048015">
    <property type="entry name" value="NTP-PPase_MazG-like_N"/>
</dbReference>
<accession>A0A1J4MWE8</accession>
<dbReference type="Gene3D" id="1.10.287.1080">
    <property type="entry name" value="MazG-like"/>
    <property type="match status" value="1"/>
</dbReference>
<evidence type="ECO:0000313" key="3">
    <source>
        <dbReference type="Proteomes" id="UP000033772"/>
    </source>
</evidence>
<comment type="caution">
    <text evidence="2">The sequence shown here is derived from an EMBL/GenBank/DDBJ whole genome shotgun (WGS) entry which is preliminary data.</text>
</comment>
<dbReference type="CDD" id="cd11528">
    <property type="entry name" value="NTP-PPase_MazG_Nterm"/>
    <property type="match status" value="1"/>
</dbReference>
<sequence length="137" mass="15623">MSERTYASGEGLVEFLDLMRLMRERCVWKSSQTHTSLAQYLREESDEVLEAIEEGDPDHLKEELGDLLLQVYFHAAIAEEAGEFTMDDVIAGLTAKMKRRNPHVFGPEAESGRRYTLDEVERLWQAAKAAERAHPAE</sequence>
<dbReference type="InterPro" id="IPR011551">
    <property type="entry name" value="NTP_PyrPHydrolase_MazG"/>
</dbReference>
<dbReference type="PANTHER" id="PTHR30522">
    <property type="entry name" value="NUCLEOSIDE TRIPHOSPHATE PYROPHOSPHOHYDROLASE"/>
    <property type="match status" value="1"/>
</dbReference>